<feature type="transmembrane region" description="Helical" evidence="7">
    <location>
        <begin position="264"/>
        <end position="282"/>
    </location>
</feature>
<feature type="transmembrane region" description="Helical" evidence="7">
    <location>
        <begin position="294"/>
        <end position="316"/>
    </location>
</feature>
<dbReference type="GO" id="GO:0005886">
    <property type="term" value="C:plasma membrane"/>
    <property type="evidence" value="ECO:0007669"/>
    <property type="project" value="UniProtKB-SubCell"/>
</dbReference>
<keyword evidence="5 7" id="KW-1133">Transmembrane helix</keyword>
<evidence type="ECO:0000256" key="4">
    <source>
        <dbReference type="ARBA" id="ARBA00022692"/>
    </source>
</evidence>
<evidence type="ECO:0000256" key="5">
    <source>
        <dbReference type="ARBA" id="ARBA00022989"/>
    </source>
</evidence>
<sequence>MKKERILYLDFIKALAIYLVCFYHYNNLNVDFLSQSSFSAYLNYLIKGVASTGVPLFLMVNGALMLNKDYKLKNHIIKIINIVLVTFIWGSITLVALAIMSETKYSANEFIISLWNWKGLNHLWFLRSLVCIYILYPLIKEVFDKDDKSILKYTIFTIFILTFGNVLLNIFVSIFKSCTGVNYIKGYEFNFFNDFNIFEGFYGYTLVYFIIGAVVFNKLNTNRIEFNLKQQIYIFLLGIITLFLYGIMMSYLFKEIYDTVWNGYDTVMTLVMCMSIFILAFIGRNKMKKISGIIQLIGANTLGIYFIHWIIGYWLNIYYIRVPFSSTLFMNLLFATVKLGISLNIVLILKKIPLIKLLFKI</sequence>
<feature type="transmembrane region" description="Helical" evidence="7">
    <location>
        <begin position="201"/>
        <end position="220"/>
    </location>
</feature>
<keyword evidence="4 7" id="KW-0812">Transmembrane</keyword>
<feature type="transmembrane region" description="Helical" evidence="7">
    <location>
        <begin position="7"/>
        <end position="25"/>
    </location>
</feature>
<dbReference type="PANTHER" id="PTHR40074">
    <property type="entry name" value="O-ACETYLTRANSFERASE WECH"/>
    <property type="match status" value="1"/>
</dbReference>
<evidence type="ECO:0000256" key="6">
    <source>
        <dbReference type="ARBA" id="ARBA00023136"/>
    </source>
</evidence>
<dbReference type="Proteomes" id="UP000049685">
    <property type="component" value="Unassembled WGS sequence"/>
</dbReference>
<comment type="subcellular location">
    <subcellularLocation>
        <location evidence="1">Cell membrane</location>
        <topology evidence="1">Multi-pass membrane protein</topology>
    </subcellularLocation>
</comment>
<organism evidence="9 10">
    <name type="scientific">Paraclostridium sordellii</name>
    <name type="common">Clostridium sordellii</name>
    <dbReference type="NCBI Taxonomy" id="1505"/>
    <lineage>
        <taxon>Bacteria</taxon>
        <taxon>Bacillati</taxon>
        <taxon>Bacillota</taxon>
        <taxon>Clostridia</taxon>
        <taxon>Peptostreptococcales</taxon>
        <taxon>Peptostreptococcaceae</taxon>
        <taxon>Paraclostridium</taxon>
    </lineage>
</organism>
<dbReference type="RefSeq" id="WP_057558534.1">
    <property type="nucleotide sequence ID" value="NZ_CDNY01000003.1"/>
</dbReference>
<dbReference type="GO" id="GO:0009246">
    <property type="term" value="P:enterobacterial common antigen biosynthetic process"/>
    <property type="evidence" value="ECO:0007669"/>
    <property type="project" value="TreeGrafter"/>
</dbReference>
<dbReference type="PANTHER" id="PTHR40074:SF2">
    <property type="entry name" value="O-ACETYLTRANSFERASE WECH"/>
    <property type="match status" value="1"/>
</dbReference>
<evidence type="ECO:0000313" key="9">
    <source>
        <dbReference type="EMBL" id="CEO33347.1"/>
    </source>
</evidence>
<name>A0A9P1PAH0_PARSO</name>
<keyword evidence="6 7" id="KW-0472">Membrane</keyword>
<evidence type="ECO:0000256" key="3">
    <source>
        <dbReference type="ARBA" id="ARBA00022475"/>
    </source>
</evidence>
<evidence type="ECO:0000259" key="8">
    <source>
        <dbReference type="Pfam" id="PF01757"/>
    </source>
</evidence>
<dbReference type="AlphaFoldDB" id="A0A9P1PAH0"/>
<feature type="transmembrane region" description="Helical" evidence="7">
    <location>
        <begin position="45"/>
        <end position="67"/>
    </location>
</feature>
<feature type="transmembrane region" description="Helical" evidence="7">
    <location>
        <begin position="328"/>
        <end position="349"/>
    </location>
</feature>
<reference evidence="10" key="1">
    <citation type="submission" date="2015-01" db="EMBL/GenBank/DDBJ databases">
        <authorList>
            <person name="Aslett A.Martin."/>
            <person name="De Silva Nishadi"/>
        </authorList>
    </citation>
    <scope>NUCLEOTIDE SEQUENCE [LARGE SCALE GENOMIC DNA]</scope>
    <source>
        <strain evidence="10">UMC4404</strain>
    </source>
</reference>
<dbReference type="Pfam" id="PF01757">
    <property type="entry name" value="Acyl_transf_3"/>
    <property type="match status" value="1"/>
</dbReference>
<feature type="domain" description="Acyltransferase 3" evidence="8">
    <location>
        <begin position="7"/>
        <end position="347"/>
    </location>
</feature>
<keyword evidence="3" id="KW-1003">Cell membrane</keyword>
<evidence type="ECO:0000256" key="2">
    <source>
        <dbReference type="ARBA" id="ARBA00007400"/>
    </source>
</evidence>
<comment type="caution">
    <text evidence="9">The sequence shown here is derived from an EMBL/GenBank/DDBJ whole genome shotgun (WGS) entry which is preliminary data.</text>
</comment>
<accession>A0A9P1PAH0</accession>
<evidence type="ECO:0000256" key="1">
    <source>
        <dbReference type="ARBA" id="ARBA00004651"/>
    </source>
</evidence>
<evidence type="ECO:0000256" key="7">
    <source>
        <dbReference type="SAM" id="Phobius"/>
    </source>
</evidence>
<proteinExistence type="inferred from homology"/>
<gene>
    <name evidence="9" type="ORF">UMC4404_13271</name>
</gene>
<feature type="transmembrane region" description="Helical" evidence="7">
    <location>
        <begin position="151"/>
        <end position="175"/>
    </location>
</feature>
<feature type="transmembrane region" description="Helical" evidence="7">
    <location>
        <begin position="120"/>
        <end position="139"/>
    </location>
</feature>
<dbReference type="GO" id="GO:0016413">
    <property type="term" value="F:O-acetyltransferase activity"/>
    <property type="evidence" value="ECO:0007669"/>
    <property type="project" value="TreeGrafter"/>
</dbReference>
<feature type="transmembrane region" description="Helical" evidence="7">
    <location>
        <begin position="79"/>
        <end position="100"/>
    </location>
</feature>
<protein>
    <submittedName>
        <fullName evidence="9">Uncharacterized protein conserved in bacteria</fullName>
    </submittedName>
</protein>
<comment type="similarity">
    <text evidence="2">Belongs to the acyltransferase 3 family.</text>
</comment>
<dbReference type="InterPro" id="IPR002656">
    <property type="entry name" value="Acyl_transf_3_dom"/>
</dbReference>
<evidence type="ECO:0000313" key="10">
    <source>
        <dbReference type="Proteomes" id="UP000049685"/>
    </source>
</evidence>
<dbReference type="EMBL" id="CDNY01000003">
    <property type="protein sequence ID" value="CEO33347.1"/>
    <property type="molecule type" value="Genomic_DNA"/>
</dbReference>
<feature type="transmembrane region" description="Helical" evidence="7">
    <location>
        <begin position="232"/>
        <end position="252"/>
    </location>
</feature>